<dbReference type="AlphaFoldDB" id="A0A9D2KKX7"/>
<organism evidence="14 15">
    <name type="scientific">Candidatus Mediterraneibacter pullicola</name>
    <dbReference type="NCBI Taxonomy" id="2838682"/>
    <lineage>
        <taxon>Bacteria</taxon>
        <taxon>Bacillati</taxon>
        <taxon>Bacillota</taxon>
        <taxon>Clostridia</taxon>
        <taxon>Lachnospirales</taxon>
        <taxon>Lachnospiraceae</taxon>
        <taxon>Mediterraneibacter</taxon>
    </lineage>
</organism>
<evidence type="ECO:0000256" key="5">
    <source>
        <dbReference type="ARBA" id="ARBA00022741"/>
    </source>
</evidence>
<dbReference type="Pfam" id="PF08245">
    <property type="entry name" value="Mur_ligase_M"/>
    <property type="match status" value="1"/>
</dbReference>
<dbReference type="EMBL" id="DXAK01000035">
    <property type="protein sequence ID" value="HJA06873.1"/>
    <property type="molecule type" value="Genomic_DNA"/>
</dbReference>
<dbReference type="InterPro" id="IPR013221">
    <property type="entry name" value="Mur_ligase_cen"/>
</dbReference>
<dbReference type="PIRSF" id="PIRSF001563">
    <property type="entry name" value="Folylpolyglu_synth"/>
    <property type="match status" value="1"/>
</dbReference>
<dbReference type="Pfam" id="PF02875">
    <property type="entry name" value="Mur_ligase_C"/>
    <property type="match status" value="1"/>
</dbReference>
<evidence type="ECO:0000313" key="15">
    <source>
        <dbReference type="Proteomes" id="UP000824223"/>
    </source>
</evidence>
<sequence length="460" mass="50674">MTYKEARVYLDDMSKYGSVLGLDTIRGLLRELGNPQESLRFIHIAGTNGKGSVLAYTSSILSEAGYRTGRYVSPTVISYLERIQVDGMWISEEMFAQMTSQVRDAIARLEEAKEPLPTVFEAETAIAFLYFKETHCDFVVLEAGLGGALDATNIIENTVCAVFSPISRDHLGVIGNTLEEIGENKAGIIKPGCAVISSGQSPSITEILKTHASQNGCPFIQADPGQIKIHREDYRGMELSYKGYRHLKTSLPGRYQTDNLCTALEVVHWLQGNGYPVSEESVRTGTARAFWPGRFTCIGESPVFILDGAHNEAAALKLRETVETYFPGRKLIFIMGVFRDKEYDKIAKIMCPLASSVYTVELPDKKRGLPARELAETVKKYCPGTVASSDGNNSILQAVTQALSEAEDEDIILAFGSLSYLKQTEEAYTRLRQAKETATHLRQRERAGVLHAGSASTSEK</sequence>
<dbReference type="Proteomes" id="UP000824223">
    <property type="component" value="Unassembled WGS sequence"/>
</dbReference>
<dbReference type="PANTHER" id="PTHR11136:SF0">
    <property type="entry name" value="DIHYDROFOLATE SYNTHETASE-RELATED"/>
    <property type="match status" value="1"/>
</dbReference>
<comment type="caution">
    <text evidence="14">The sequence shown here is derived from an EMBL/GenBank/DDBJ whole genome shotgun (WGS) entry which is preliminary data.</text>
</comment>
<dbReference type="GO" id="GO:0005524">
    <property type="term" value="F:ATP binding"/>
    <property type="evidence" value="ECO:0007669"/>
    <property type="project" value="UniProtKB-KW"/>
</dbReference>
<dbReference type="InterPro" id="IPR018109">
    <property type="entry name" value="Folylpolyglutamate_synth_CS"/>
</dbReference>
<dbReference type="GO" id="GO:0005737">
    <property type="term" value="C:cytoplasm"/>
    <property type="evidence" value="ECO:0007669"/>
    <property type="project" value="TreeGrafter"/>
</dbReference>
<keyword evidence="5 10" id="KW-0547">Nucleotide-binding</keyword>
<evidence type="ECO:0000256" key="1">
    <source>
        <dbReference type="ARBA" id="ARBA00008276"/>
    </source>
</evidence>
<evidence type="ECO:0000259" key="12">
    <source>
        <dbReference type="Pfam" id="PF02875"/>
    </source>
</evidence>
<dbReference type="GO" id="GO:0008841">
    <property type="term" value="F:dihydrofolate synthase activity"/>
    <property type="evidence" value="ECO:0007669"/>
    <property type="project" value="TreeGrafter"/>
</dbReference>
<comment type="catalytic activity">
    <reaction evidence="9">
        <text>(6S)-5,6,7,8-tetrahydrofolyl-(gamma-L-Glu)(n) + L-glutamate + ATP = (6S)-5,6,7,8-tetrahydrofolyl-(gamma-L-Glu)(n+1) + ADP + phosphate + H(+)</text>
        <dbReference type="Rhea" id="RHEA:10580"/>
        <dbReference type="Rhea" id="RHEA-COMP:14738"/>
        <dbReference type="Rhea" id="RHEA-COMP:14740"/>
        <dbReference type="ChEBI" id="CHEBI:15378"/>
        <dbReference type="ChEBI" id="CHEBI:29985"/>
        <dbReference type="ChEBI" id="CHEBI:30616"/>
        <dbReference type="ChEBI" id="CHEBI:43474"/>
        <dbReference type="ChEBI" id="CHEBI:141005"/>
        <dbReference type="ChEBI" id="CHEBI:456216"/>
        <dbReference type="EC" id="6.3.2.17"/>
    </reaction>
</comment>
<dbReference type="PROSITE" id="PS01011">
    <property type="entry name" value="FOLYLPOLYGLU_SYNT_1"/>
    <property type="match status" value="1"/>
</dbReference>
<dbReference type="Gene3D" id="3.40.1190.10">
    <property type="entry name" value="Mur-like, catalytic domain"/>
    <property type="match status" value="1"/>
</dbReference>
<dbReference type="PANTHER" id="PTHR11136">
    <property type="entry name" value="FOLYLPOLYGLUTAMATE SYNTHASE-RELATED"/>
    <property type="match status" value="1"/>
</dbReference>
<name>A0A9D2KKX7_9FIRM</name>
<feature type="domain" description="Mur ligase C-terminal" evidence="12">
    <location>
        <begin position="293"/>
        <end position="417"/>
    </location>
</feature>
<dbReference type="InterPro" id="IPR036565">
    <property type="entry name" value="Mur-like_cat_sf"/>
</dbReference>
<protein>
    <recommendedName>
        <fullName evidence="2">tetrahydrofolate synthase</fullName>
        <ecNumber evidence="2">6.3.2.17</ecNumber>
    </recommendedName>
    <alternativeName>
        <fullName evidence="8">Tetrahydrofolylpolyglutamate synthase</fullName>
    </alternativeName>
</protein>
<dbReference type="SUPFAM" id="SSF53623">
    <property type="entry name" value="MurD-like peptide ligases, catalytic domain"/>
    <property type="match status" value="1"/>
</dbReference>
<dbReference type="NCBIfam" id="TIGR01499">
    <property type="entry name" value="folC"/>
    <property type="match status" value="1"/>
</dbReference>
<dbReference type="InterPro" id="IPR001645">
    <property type="entry name" value="Folylpolyglutamate_synth"/>
</dbReference>
<feature type="domain" description="Mur ligase central" evidence="13">
    <location>
        <begin position="44"/>
        <end position="266"/>
    </location>
</feature>
<feature type="region of interest" description="Disordered" evidence="11">
    <location>
        <begin position="438"/>
        <end position="460"/>
    </location>
</feature>
<evidence type="ECO:0000313" key="14">
    <source>
        <dbReference type="EMBL" id="HJA06873.1"/>
    </source>
</evidence>
<reference evidence="14" key="2">
    <citation type="submission" date="2021-04" db="EMBL/GenBank/DDBJ databases">
        <authorList>
            <person name="Gilroy R."/>
        </authorList>
    </citation>
    <scope>NUCLEOTIDE SEQUENCE</scope>
    <source>
        <strain evidence="14">ChiSjej2B20-11307</strain>
    </source>
</reference>
<comment type="similarity">
    <text evidence="1 10">Belongs to the folylpolyglutamate synthase family.</text>
</comment>
<evidence type="ECO:0000256" key="6">
    <source>
        <dbReference type="ARBA" id="ARBA00022840"/>
    </source>
</evidence>
<accession>A0A9D2KKX7</accession>
<keyword evidence="3 10" id="KW-0436">Ligase</keyword>
<evidence type="ECO:0000256" key="2">
    <source>
        <dbReference type="ARBA" id="ARBA00013025"/>
    </source>
</evidence>
<evidence type="ECO:0000256" key="4">
    <source>
        <dbReference type="ARBA" id="ARBA00022723"/>
    </source>
</evidence>
<dbReference type="EC" id="6.3.2.17" evidence="2"/>
<evidence type="ECO:0000256" key="3">
    <source>
        <dbReference type="ARBA" id="ARBA00022598"/>
    </source>
</evidence>
<keyword evidence="4" id="KW-0479">Metal-binding</keyword>
<dbReference type="Gene3D" id="3.90.190.20">
    <property type="entry name" value="Mur ligase, C-terminal domain"/>
    <property type="match status" value="1"/>
</dbReference>
<evidence type="ECO:0000256" key="10">
    <source>
        <dbReference type="PIRNR" id="PIRNR001563"/>
    </source>
</evidence>
<evidence type="ECO:0000256" key="7">
    <source>
        <dbReference type="ARBA" id="ARBA00022842"/>
    </source>
</evidence>
<evidence type="ECO:0000256" key="8">
    <source>
        <dbReference type="ARBA" id="ARBA00030592"/>
    </source>
</evidence>
<gene>
    <name evidence="14" type="ORF">H9798_07020</name>
</gene>
<feature type="compositionally biased region" description="Basic and acidic residues" evidence="11">
    <location>
        <begin position="438"/>
        <end position="448"/>
    </location>
</feature>
<dbReference type="GO" id="GO:0046872">
    <property type="term" value="F:metal ion binding"/>
    <property type="evidence" value="ECO:0007669"/>
    <property type="project" value="UniProtKB-KW"/>
</dbReference>
<dbReference type="GO" id="GO:0004326">
    <property type="term" value="F:tetrahydrofolylpolyglutamate synthase activity"/>
    <property type="evidence" value="ECO:0007669"/>
    <property type="project" value="UniProtKB-EC"/>
</dbReference>
<dbReference type="PROSITE" id="PS01012">
    <property type="entry name" value="FOLYLPOLYGLU_SYNT_2"/>
    <property type="match status" value="1"/>
</dbReference>
<dbReference type="InterPro" id="IPR036615">
    <property type="entry name" value="Mur_ligase_C_dom_sf"/>
</dbReference>
<dbReference type="SUPFAM" id="SSF53244">
    <property type="entry name" value="MurD-like peptide ligases, peptide-binding domain"/>
    <property type="match status" value="1"/>
</dbReference>
<evidence type="ECO:0000259" key="13">
    <source>
        <dbReference type="Pfam" id="PF08245"/>
    </source>
</evidence>
<evidence type="ECO:0000256" key="9">
    <source>
        <dbReference type="ARBA" id="ARBA00047493"/>
    </source>
</evidence>
<keyword evidence="7" id="KW-0460">Magnesium</keyword>
<reference evidence="14" key="1">
    <citation type="journal article" date="2021" name="PeerJ">
        <title>Extensive microbial diversity within the chicken gut microbiome revealed by metagenomics and culture.</title>
        <authorList>
            <person name="Gilroy R."/>
            <person name="Ravi A."/>
            <person name="Getino M."/>
            <person name="Pursley I."/>
            <person name="Horton D.L."/>
            <person name="Alikhan N.F."/>
            <person name="Baker D."/>
            <person name="Gharbi K."/>
            <person name="Hall N."/>
            <person name="Watson M."/>
            <person name="Adriaenssens E.M."/>
            <person name="Foster-Nyarko E."/>
            <person name="Jarju S."/>
            <person name="Secka A."/>
            <person name="Antonio M."/>
            <person name="Oren A."/>
            <person name="Chaudhuri R.R."/>
            <person name="La Ragione R."/>
            <person name="Hildebrand F."/>
            <person name="Pallen M.J."/>
        </authorList>
    </citation>
    <scope>NUCLEOTIDE SEQUENCE</scope>
    <source>
        <strain evidence="14">ChiSjej2B20-11307</strain>
    </source>
</reference>
<proteinExistence type="inferred from homology"/>
<evidence type="ECO:0000256" key="11">
    <source>
        <dbReference type="SAM" id="MobiDB-lite"/>
    </source>
</evidence>
<keyword evidence="6 10" id="KW-0067">ATP-binding</keyword>
<dbReference type="InterPro" id="IPR004101">
    <property type="entry name" value="Mur_ligase_C"/>
</dbReference>